<keyword evidence="3" id="KW-1185">Reference proteome</keyword>
<protein>
    <submittedName>
        <fullName evidence="2">Uncharacterized protein</fullName>
    </submittedName>
</protein>
<gene>
    <name evidence="2" type="ORF">H920_04047</name>
</gene>
<evidence type="ECO:0000313" key="3">
    <source>
        <dbReference type="Proteomes" id="UP000028990"/>
    </source>
</evidence>
<proteinExistence type="predicted"/>
<dbReference type="EMBL" id="KN121936">
    <property type="protein sequence ID" value="KFO34540.1"/>
    <property type="molecule type" value="Genomic_DNA"/>
</dbReference>
<reference evidence="2 3" key="1">
    <citation type="submission" date="2013-11" db="EMBL/GenBank/DDBJ databases">
        <title>The Damaraland mole rat (Fukomys damarensis) genome and evolution of African mole rats.</title>
        <authorList>
            <person name="Gladyshev V.N."/>
            <person name="Fang X."/>
        </authorList>
    </citation>
    <scope>NUCLEOTIDE SEQUENCE [LARGE SCALE GENOMIC DNA]</scope>
    <source>
        <tissue evidence="2">Liver</tissue>
    </source>
</reference>
<dbReference type="AlphaFoldDB" id="A0A091DW61"/>
<organism evidence="2 3">
    <name type="scientific">Fukomys damarensis</name>
    <name type="common">Damaraland mole rat</name>
    <name type="synonym">Cryptomys damarensis</name>
    <dbReference type="NCBI Taxonomy" id="885580"/>
    <lineage>
        <taxon>Eukaryota</taxon>
        <taxon>Metazoa</taxon>
        <taxon>Chordata</taxon>
        <taxon>Craniata</taxon>
        <taxon>Vertebrata</taxon>
        <taxon>Euteleostomi</taxon>
        <taxon>Mammalia</taxon>
        <taxon>Eutheria</taxon>
        <taxon>Euarchontoglires</taxon>
        <taxon>Glires</taxon>
        <taxon>Rodentia</taxon>
        <taxon>Hystricomorpha</taxon>
        <taxon>Bathyergidae</taxon>
        <taxon>Fukomys</taxon>
    </lineage>
</organism>
<name>A0A091DW61_FUKDA</name>
<dbReference type="Proteomes" id="UP000028990">
    <property type="component" value="Unassembled WGS sequence"/>
</dbReference>
<feature type="region of interest" description="Disordered" evidence="1">
    <location>
        <begin position="22"/>
        <end position="44"/>
    </location>
</feature>
<sequence length="96" mass="10637">MLVKLAEGPSLTGVTLVSKRISSKHESPLPWQGSQADDDAIHQEDEEEKILREKRVEHHPVLRYDSPTAARDTVERLTVTVAEDLITAKPDGNPVS</sequence>
<evidence type="ECO:0000256" key="1">
    <source>
        <dbReference type="SAM" id="MobiDB-lite"/>
    </source>
</evidence>
<evidence type="ECO:0000313" key="2">
    <source>
        <dbReference type="EMBL" id="KFO34540.1"/>
    </source>
</evidence>
<accession>A0A091DW61</accession>